<gene>
    <name evidence="3" type="ORF">psyc5s11_31320</name>
</gene>
<accession>A0ABN6IY34</accession>
<reference evidence="4" key="1">
    <citation type="submission" date="2021-07" db="EMBL/GenBank/DDBJ databases">
        <title>Complete genome sequencing of a Clostridium isolate.</title>
        <authorList>
            <person name="Ueki A."/>
            <person name="Tonouchi A."/>
        </authorList>
    </citation>
    <scope>NUCLEOTIDE SEQUENCE [LARGE SCALE GENOMIC DNA]</scope>
    <source>
        <strain evidence="4">C5S11</strain>
    </source>
</reference>
<dbReference type="Proteomes" id="UP000824633">
    <property type="component" value="Chromosome"/>
</dbReference>
<dbReference type="Pfam" id="PF13439">
    <property type="entry name" value="Glyco_transf_4"/>
    <property type="match status" value="1"/>
</dbReference>
<dbReference type="RefSeq" id="WP_224033449.1">
    <property type="nucleotide sequence ID" value="NZ_AP024849.1"/>
</dbReference>
<dbReference type="InterPro" id="IPR001296">
    <property type="entry name" value="Glyco_trans_1"/>
</dbReference>
<evidence type="ECO:0000313" key="4">
    <source>
        <dbReference type="Proteomes" id="UP000824633"/>
    </source>
</evidence>
<dbReference type="EMBL" id="AP024849">
    <property type="protein sequence ID" value="BCZ47065.1"/>
    <property type="molecule type" value="Genomic_DNA"/>
</dbReference>
<feature type="domain" description="Glycosyl transferase family 1" evidence="1">
    <location>
        <begin position="198"/>
        <end position="339"/>
    </location>
</feature>
<organism evidence="3 4">
    <name type="scientific">Clostridium gelidum</name>
    <dbReference type="NCBI Taxonomy" id="704125"/>
    <lineage>
        <taxon>Bacteria</taxon>
        <taxon>Bacillati</taxon>
        <taxon>Bacillota</taxon>
        <taxon>Clostridia</taxon>
        <taxon>Eubacteriales</taxon>
        <taxon>Clostridiaceae</taxon>
        <taxon>Clostridium</taxon>
    </lineage>
</organism>
<evidence type="ECO:0008006" key="5">
    <source>
        <dbReference type="Google" id="ProtNLM"/>
    </source>
</evidence>
<dbReference type="PANTHER" id="PTHR12526">
    <property type="entry name" value="GLYCOSYLTRANSFERASE"/>
    <property type="match status" value="1"/>
</dbReference>
<dbReference type="CDD" id="cd03801">
    <property type="entry name" value="GT4_PimA-like"/>
    <property type="match status" value="1"/>
</dbReference>
<evidence type="ECO:0000259" key="2">
    <source>
        <dbReference type="Pfam" id="PF13439"/>
    </source>
</evidence>
<evidence type="ECO:0000313" key="3">
    <source>
        <dbReference type="EMBL" id="BCZ47065.1"/>
    </source>
</evidence>
<keyword evidence="4" id="KW-1185">Reference proteome</keyword>
<name>A0ABN6IY34_9CLOT</name>
<dbReference type="PANTHER" id="PTHR12526:SF637">
    <property type="entry name" value="GLYCOSYLTRANSFERASE EPSF-RELATED"/>
    <property type="match status" value="1"/>
</dbReference>
<dbReference type="InterPro" id="IPR028098">
    <property type="entry name" value="Glyco_trans_4-like_N"/>
</dbReference>
<dbReference type="Gene3D" id="3.40.50.2000">
    <property type="entry name" value="Glycogen Phosphorylase B"/>
    <property type="match status" value="2"/>
</dbReference>
<dbReference type="SUPFAM" id="SSF53756">
    <property type="entry name" value="UDP-Glycosyltransferase/glycogen phosphorylase"/>
    <property type="match status" value="1"/>
</dbReference>
<feature type="domain" description="Glycosyltransferase subfamily 4-like N-terminal" evidence="2">
    <location>
        <begin position="14"/>
        <end position="156"/>
    </location>
</feature>
<dbReference type="Pfam" id="PF00534">
    <property type="entry name" value="Glycos_transf_1"/>
    <property type="match status" value="1"/>
</dbReference>
<protein>
    <recommendedName>
        <fullName evidence="5">Glycosyltransferase</fullName>
    </recommendedName>
</protein>
<sequence length="359" mass="42157">MKVNIIGPFPPPYGGISVHVKRMMLFLINNNVEVTIYNESKDCNKSCKNIQQIGKYKKFIFKVPFLKCDIIHFHTINRNIRILMGFFKIFNKKLVLTIHGESLHDQLQQSNWIYRRLLLFSIKKINKIVCVNSNTINELIDLGVKSKNLSYIPAFISPIESDQDFNNIPQKVWDFIEDSKFLISANGWVRFYDNEDLYGIDMLIELIKKLKDRGYNVSLLIGLLGTELENHEEKSYYKELKNKISEYNIQNYIMIFEVKDTEFYPLLQKSKLFLRPTNTDGDSVSIREALYYKIPTIASDVVKRPEGTILFKTRDADDLYKKVTNVIENNFYYKQKINNIKIEDNAKKLLRVYKELVKG</sequence>
<proteinExistence type="predicted"/>
<evidence type="ECO:0000259" key="1">
    <source>
        <dbReference type="Pfam" id="PF00534"/>
    </source>
</evidence>